<evidence type="ECO:0000256" key="2">
    <source>
        <dbReference type="ARBA" id="ARBA00022448"/>
    </source>
</evidence>
<evidence type="ECO:0000256" key="9">
    <source>
        <dbReference type="SAM" id="Phobius"/>
    </source>
</evidence>
<reference evidence="10 11" key="1">
    <citation type="submission" date="2018-06" db="EMBL/GenBank/DDBJ databases">
        <authorList>
            <consortium name="Pathogen Informatics"/>
            <person name="Doyle S."/>
        </authorList>
    </citation>
    <scope>NUCLEOTIDE SEQUENCE [LARGE SCALE GENOMIC DNA]</scope>
    <source>
        <strain evidence="10 11">NCTC10005</strain>
    </source>
</reference>
<evidence type="ECO:0000256" key="4">
    <source>
        <dbReference type="ARBA" id="ARBA00022597"/>
    </source>
</evidence>
<dbReference type="EMBL" id="UGJB01000004">
    <property type="protein sequence ID" value="STQ08223.1"/>
    <property type="molecule type" value="Genomic_DNA"/>
</dbReference>
<dbReference type="InterPro" id="IPR004684">
    <property type="entry name" value="2keto-3dGluconate_permease"/>
</dbReference>
<evidence type="ECO:0000256" key="3">
    <source>
        <dbReference type="ARBA" id="ARBA00022475"/>
    </source>
</evidence>
<evidence type="ECO:0000256" key="1">
    <source>
        <dbReference type="ARBA" id="ARBA00006430"/>
    </source>
</evidence>
<keyword evidence="7 9" id="KW-1133">Transmembrane helix</keyword>
<comment type="similarity">
    <text evidence="1">Belongs to the KdgT transporter family.</text>
</comment>
<evidence type="ECO:0000256" key="5">
    <source>
        <dbReference type="ARBA" id="ARBA00022692"/>
    </source>
</evidence>
<organism evidence="10 11">
    <name type="scientific">Enterobacter cloacae</name>
    <dbReference type="NCBI Taxonomy" id="550"/>
    <lineage>
        <taxon>Bacteria</taxon>
        <taxon>Pseudomonadati</taxon>
        <taxon>Pseudomonadota</taxon>
        <taxon>Gammaproteobacteria</taxon>
        <taxon>Enterobacterales</taxon>
        <taxon>Enterobacteriaceae</taxon>
        <taxon>Enterobacter</taxon>
        <taxon>Enterobacter cloacae complex</taxon>
    </lineage>
</organism>
<evidence type="ECO:0000256" key="6">
    <source>
        <dbReference type="ARBA" id="ARBA00022847"/>
    </source>
</evidence>
<keyword evidence="2" id="KW-0813">Transport</keyword>
<evidence type="ECO:0000313" key="11">
    <source>
        <dbReference type="Proteomes" id="UP000255106"/>
    </source>
</evidence>
<dbReference type="AlphaFoldDB" id="A0A377LRJ9"/>
<dbReference type="GO" id="GO:0015649">
    <property type="term" value="F:2-keto-3-deoxygluconate:proton symporter activity"/>
    <property type="evidence" value="ECO:0007669"/>
    <property type="project" value="InterPro"/>
</dbReference>
<keyword evidence="4" id="KW-0762">Sugar transport</keyword>
<evidence type="ECO:0000256" key="8">
    <source>
        <dbReference type="ARBA" id="ARBA00023136"/>
    </source>
</evidence>
<dbReference type="Pfam" id="PF03812">
    <property type="entry name" value="KdgT"/>
    <property type="match status" value="1"/>
</dbReference>
<accession>A0A377LRJ9</accession>
<dbReference type="GO" id="GO:0016020">
    <property type="term" value="C:membrane"/>
    <property type="evidence" value="ECO:0007669"/>
    <property type="project" value="InterPro"/>
</dbReference>
<name>A0A377LRJ9_ENTCL</name>
<keyword evidence="5 9" id="KW-0812">Transmembrane</keyword>
<dbReference type="Proteomes" id="UP000255106">
    <property type="component" value="Unassembled WGS sequence"/>
</dbReference>
<evidence type="ECO:0000313" key="10">
    <source>
        <dbReference type="EMBL" id="STQ08223.1"/>
    </source>
</evidence>
<keyword evidence="8 9" id="KW-0472">Membrane</keyword>
<evidence type="ECO:0000256" key="7">
    <source>
        <dbReference type="ARBA" id="ARBA00022989"/>
    </source>
</evidence>
<proteinExistence type="inferred from homology"/>
<keyword evidence="6" id="KW-0769">Symport</keyword>
<sequence>MANPVIIAQINPAFEPVAASATALVAASVIVTAILVPIITALYAKRFGNLPEPDTEPKAVELHH</sequence>
<keyword evidence="3" id="KW-1003">Cell membrane</keyword>
<protein>
    <submittedName>
        <fullName evidence="10">2-keto-3-deoxygluconate permease (TC 2.A.10.1.1)</fullName>
    </submittedName>
</protein>
<gene>
    <name evidence="10" type="primary">kdgT_1</name>
    <name evidence="10" type="ORF">NCTC10005_00876</name>
</gene>
<feature type="transmembrane region" description="Helical" evidence="9">
    <location>
        <begin position="21"/>
        <end position="44"/>
    </location>
</feature>